<comment type="pathway">
    <text evidence="8">Cell wall biogenesis; peptidoglycan biosynthesis.</text>
</comment>
<keyword evidence="11" id="KW-1185">Reference proteome</keyword>
<dbReference type="UniPathway" id="UPA00219"/>
<dbReference type="Proteomes" id="UP000007880">
    <property type="component" value="Chromosome"/>
</dbReference>
<feature type="transmembrane region" description="Helical" evidence="8">
    <location>
        <begin position="102"/>
        <end position="132"/>
    </location>
</feature>
<dbReference type="InterPro" id="IPR051050">
    <property type="entry name" value="Lipid_II_flippase_MurJ/MviN"/>
</dbReference>
<dbReference type="AlphaFoldDB" id="I0I3G0"/>
<dbReference type="eggNOG" id="COG0728">
    <property type="taxonomic scope" value="Bacteria"/>
</dbReference>
<keyword evidence="5 8" id="KW-0573">Peptidoglycan synthesis</keyword>
<feature type="transmembrane region" description="Helical" evidence="8">
    <location>
        <begin position="398"/>
        <end position="418"/>
    </location>
</feature>
<reference evidence="10 11" key="1">
    <citation type="submission" date="2012-02" db="EMBL/GenBank/DDBJ databases">
        <title>Complete genome sequence of Caldilinea aerophila DSM 14535 (= NBRC 102666).</title>
        <authorList>
            <person name="Oguchi A."/>
            <person name="Hosoyama A."/>
            <person name="Sekine M."/>
            <person name="Fukai R."/>
            <person name="Kato Y."/>
            <person name="Nakamura S."/>
            <person name="Hanada S."/>
            <person name="Yamazaki S."/>
            <person name="Fujita N."/>
        </authorList>
    </citation>
    <scope>NUCLEOTIDE SEQUENCE [LARGE SCALE GENOMIC DNA]</scope>
    <source>
        <strain evidence="11">DSM 14535 / JCM 11387 / NBRC 104270 / STL-6-O1</strain>
    </source>
</reference>
<dbReference type="PRINTS" id="PR01806">
    <property type="entry name" value="VIRFACTRMVIN"/>
</dbReference>
<feature type="transmembrane region" description="Helical" evidence="8">
    <location>
        <begin position="291"/>
        <end position="309"/>
    </location>
</feature>
<evidence type="ECO:0000313" key="10">
    <source>
        <dbReference type="EMBL" id="BAL99797.1"/>
    </source>
</evidence>
<feature type="transmembrane region" description="Helical" evidence="8">
    <location>
        <begin position="373"/>
        <end position="391"/>
    </location>
</feature>
<comment type="subcellular location">
    <subcellularLocation>
        <location evidence="8">Cell inner membrane</location>
        <topology evidence="8">Multi-pass membrane protein</topology>
    </subcellularLocation>
    <subcellularLocation>
        <location evidence="1">Cell membrane</location>
        <topology evidence="1">Multi-pass membrane protein</topology>
    </subcellularLocation>
</comment>
<evidence type="ECO:0000256" key="8">
    <source>
        <dbReference type="HAMAP-Rule" id="MF_02078"/>
    </source>
</evidence>
<protein>
    <recommendedName>
        <fullName evidence="8">Probable lipid II flippase MurJ</fullName>
    </recommendedName>
</protein>
<dbReference type="GO" id="GO:0009252">
    <property type="term" value="P:peptidoglycan biosynthetic process"/>
    <property type="evidence" value="ECO:0007669"/>
    <property type="project" value="UniProtKB-UniRule"/>
</dbReference>
<feature type="transmembrane region" description="Helical" evidence="8">
    <location>
        <begin position="203"/>
        <end position="225"/>
    </location>
</feature>
<evidence type="ECO:0000313" key="11">
    <source>
        <dbReference type="Proteomes" id="UP000007880"/>
    </source>
</evidence>
<feature type="transmembrane region" description="Helical" evidence="8">
    <location>
        <begin position="178"/>
        <end position="197"/>
    </location>
</feature>
<evidence type="ECO:0000256" key="7">
    <source>
        <dbReference type="ARBA" id="ARBA00023136"/>
    </source>
</evidence>
<feature type="transmembrane region" description="Helical" evidence="8">
    <location>
        <begin position="70"/>
        <end position="90"/>
    </location>
</feature>
<dbReference type="OrthoDB" id="9804143at2"/>
<evidence type="ECO:0000256" key="3">
    <source>
        <dbReference type="ARBA" id="ARBA00022692"/>
    </source>
</evidence>
<accession>I0I3G0</accession>
<dbReference type="NCBIfam" id="TIGR01695">
    <property type="entry name" value="murJ_mviN"/>
    <property type="match status" value="1"/>
</dbReference>
<dbReference type="RefSeq" id="WP_014433035.1">
    <property type="nucleotide sequence ID" value="NC_017079.1"/>
</dbReference>
<keyword evidence="6 8" id="KW-1133">Transmembrane helix</keyword>
<dbReference type="HOGENOM" id="CLU_006797_5_2_0"/>
<evidence type="ECO:0000256" key="5">
    <source>
        <dbReference type="ARBA" id="ARBA00022984"/>
    </source>
</evidence>
<feature type="transmembrane region" description="Helical" evidence="8">
    <location>
        <begin position="424"/>
        <end position="446"/>
    </location>
</feature>
<dbReference type="GO" id="GO:0071555">
    <property type="term" value="P:cell wall organization"/>
    <property type="evidence" value="ECO:0007669"/>
    <property type="project" value="UniProtKB-UniRule"/>
</dbReference>
<keyword evidence="2 8" id="KW-1003">Cell membrane</keyword>
<proteinExistence type="inferred from homology"/>
<dbReference type="GO" id="GO:0015648">
    <property type="term" value="F:lipid-linked peptidoglycan transporter activity"/>
    <property type="evidence" value="ECO:0007669"/>
    <property type="project" value="UniProtKB-UniRule"/>
</dbReference>
<dbReference type="KEGG" id="cap:CLDAP_17580"/>
<sequence>MADSGSEPFQPQISSPSATQGLARSASLLAIGSLASRVLGLLREMVIAALFGATGQVSAFRVAAQVPTLLYDFLVGGMLSAALVPVLSDYARRGRRDFTQLVATLTAFFVVLLTALVIALELAAPLLAHLLAGGFQASEPALLALTTQLIRWTAPVVWFLSMAGVMMAILYAQQRFTAPALATAIFNFGIVVAAPLLAQQIGIFSLAVGLLLGSLAQLALMAFDARRAGLLIRPRIDWRHPALRRIFWLYLPIAAGLIVSLFQVGLDRRLASGAGEQSIAWMANATTLQQMPLGLISVAISLAALPRLSQHFVAGDEHAYRQTLARGVRMVWMLVLPAALVLWVLGTPITRLLFERGAFTPTDTGQVARALNIYLIGMLFAAIDFPLNFAFYARFNTWLPAAVGVISVLIYTVVALTLVQRMGFLGLVWADTAKQAGHAALMIFLLWRVVGRLGAQTLAGFAVILLAGGAMAGTMYGMTVLLAGRMPGGTGGALLTVIGTGGVGLAVYGGMLWALRLSEAQSLAAAFRSKIKSMR</sequence>
<keyword evidence="3 8" id="KW-0812">Transmembrane</keyword>
<dbReference type="GO" id="GO:0005886">
    <property type="term" value="C:plasma membrane"/>
    <property type="evidence" value="ECO:0007669"/>
    <property type="project" value="UniProtKB-SubCell"/>
</dbReference>
<keyword evidence="8" id="KW-0997">Cell inner membrane</keyword>
<dbReference type="InterPro" id="IPR004268">
    <property type="entry name" value="MurJ"/>
</dbReference>
<dbReference type="GO" id="GO:0034204">
    <property type="term" value="P:lipid translocation"/>
    <property type="evidence" value="ECO:0007669"/>
    <property type="project" value="TreeGrafter"/>
</dbReference>
<dbReference type="PIRSF" id="PIRSF002869">
    <property type="entry name" value="MviN"/>
    <property type="match status" value="1"/>
</dbReference>
<feature type="transmembrane region" description="Helical" evidence="8">
    <location>
        <begin position="493"/>
        <end position="515"/>
    </location>
</feature>
<feature type="transmembrane region" description="Helical" evidence="8">
    <location>
        <begin position="330"/>
        <end position="353"/>
    </location>
</feature>
<evidence type="ECO:0000256" key="6">
    <source>
        <dbReference type="ARBA" id="ARBA00022989"/>
    </source>
</evidence>
<evidence type="ECO:0000256" key="1">
    <source>
        <dbReference type="ARBA" id="ARBA00004651"/>
    </source>
</evidence>
<feature type="transmembrane region" description="Helical" evidence="8">
    <location>
        <begin position="458"/>
        <end position="481"/>
    </location>
</feature>
<organism evidence="10 11">
    <name type="scientific">Caldilinea aerophila (strain DSM 14535 / JCM 11387 / NBRC 104270 / STL-6-O1)</name>
    <dbReference type="NCBI Taxonomy" id="926550"/>
    <lineage>
        <taxon>Bacteria</taxon>
        <taxon>Bacillati</taxon>
        <taxon>Chloroflexota</taxon>
        <taxon>Caldilineae</taxon>
        <taxon>Caldilineales</taxon>
        <taxon>Caldilineaceae</taxon>
        <taxon>Caldilinea</taxon>
    </lineage>
</organism>
<dbReference type="PANTHER" id="PTHR47019">
    <property type="entry name" value="LIPID II FLIPPASE MURJ"/>
    <property type="match status" value="1"/>
</dbReference>
<feature type="transmembrane region" description="Helical" evidence="8">
    <location>
        <begin position="246"/>
        <end position="266"/>
    </location>
</feature>
<comment type="similarity">
    <text evidence="8 9">Belongs to the MurJ/MviN family.</text>
</comment>
<keyword evidence="4 8" id="KW-0133">Cell shape</keyword>
<evidence type="ECO:0000256" key="4">
    <source>
        <dbReference type="ARBA" id="ARBA00022960"/>
    </source>
</evidence>
<keyword evidence="8 9" id="KW-0813">Transport</keyword>
<dbReference type="HAMAP" id="MF_02078">
    <property type="entry name" value="MurJ_MviN"/>
    <property type="match status" value="1"/>
</dbReference>
<dbReference type="EMBL" id="AP012337">
    <property type="protein sequence ID" value="BAL99797.1"/>
    <property type="molecule type" value="Genomic_DNA"/>
</dbReference>
<dbReference type="STRING" id="926550.CLDAP_17580"/>
<dbReference type="CDD" id="cd13123">
    <property type="entry name" value="MATE_MurJ_like"/>
    <property type="match status" value="1"/>
</dbReference>
<feature type="transmembrane region" description="Helical" evidence="8">
    <location>
        <begin position="152"/>
        <end position="171"/>
    </location>
</feature>
<gene>
    <name evidence="8" type="primary">murJ</name>
    <name evidence="10" type="ordered locus">CLDAP_17580</name>
</gene>
<evidence type="ECO:0000256" key="2">
    <source>
        <dbReference type="ARBA" id="ARBA00022475"/>
    </source>
</evidence>
<evidence type="ECO:0000256" key="9">
    <source>
        <dbReference type="PIRNR" id="PIRNR002869"/>
    </source>
</evidence>
<dbReference type="GO" id="GO:0008360">
    <property type="term" value="P:regulation of cell shape"/>
    <property type="evidence" value="ECO:0007669"/>
    <property type="project" value="UniProtKB-UniRule"/>
</dbReference>
<dbReference type="Pfam" id="PF03023">
    <property type="entry name" value="MurJ"/>
    <property type="match status" value="1"/>
</dbReference>
<name>I0I3G0_CALAS</name>
<dbReference type="PANTHER" id="PTHR47019:SF1">
    <property type="entry name" value="LIPID II FLIPPASE MURJ"/>
    <property type="match status" value="1"/>
</dbReference>
<keyword evidence="7 8" id="KW-0472">Membrane</keyword>
<keyword evidence="8 9" id="KW-0961">Cell wall biogenesis/degradation</keyword>
<comment type="function">
    <text evidence="8 9">Involved in peptidoglycan biosynthesis. Transports lipid-linked peptidoglycan precursors from the inner to the outer leaflet of the cytoplasmic membrane.</text>
</comment>